<evidence type="ECO:0000313" key="2">
    <source>
        <dbReference type="EMBL" id="RZS56460.1"/>
    </source>
</evidence>
<feature type="transmembrane region" description="Helical" evidence="1">
    <location>
        <begin position="44"/>
        <end position="67"/>
    </location>
</feature>
<name>A0A4V2EWM0_9MICO</name>
<reference evidence="2 3" key="1">
    <citation type="journal article" date="2015" name="Stand. Genomic Sci.">
        <title>Genomic Encyclopedia of Bacterial and Archaeal Type Strains, Phase III: the genomes of soil and plant-associated and newly described type strains.</title>
        <authorList>
            <person name="Whitman W.B."/>
            <person name="Woyke T."/>
            <person name="Klenk H.P."/>
            <person name="Zhou Y."/>
            <person name="Lilburn T.G."/>
            <person name="Beck B.J."/>
            <person name="De Vos P."/>
            <person name="Vandamme P."/>
            <person name="Eisen J.A."/>
            <person name="Garrity G."/>
            <person name="Hugenholtz P."/>
            <person name="Kyrpides N.C."/>
        </authorList>
    </citation>
    <scope>NUCLEOTIDE SEQUENCE [LARGE SCALE GENOMIC DNA]</scope>
    <source>
        <strain evidence="2 3">CV2</strain>
    </source>
</reference>
<organism evidence="2 3">
    <name type="scientific">Microcella putealis</name>
    <dbReference type="NCBI Taxonomy" id="337005"/>
    <lineage>
        <taxon>Bacteria</taxon>
        <taxon>Bacillati</taxon>
        <taxon>Actinomycetota</taxon>
        <taxon>Actinomycetes</taxon>
        <taxon>Micrococcales</taxon>
        <taxon>Microbacteriaceae</taxon>
        <taxon>Microcella</taxon>
    </lineage>
</organism>
<keyword evidence="1" id="KW-0472">Membrane</keyword>
<proteinExistence type="predicted"/>
<dbReference type="AlphaFoldDB" id="A0A4V2EWM0"/>
<keyword evidence="1" id="KW-1133">Transmembrane helix</keyword>
<feature type="transmembrane region" description="Helical" evidence="1">
    <location>
        <begin position="79"/>
        <end position="103"/>
    </location>
</feature>
<dbReference type="OrthoDB" id="9916887at2"/>
<sequence length="153" mass="15587">MSARPAVRILLLLGITFVIAVLVLTVVQAPQATDIGMLLTYQVLGALVGFSSIAGVLWAVFVVIGSIRLRDRPRGRRVLWFSASAVLCASINAVVVSALSAGADGWGGLIAAIAIGVAAIFVASAIAATLIVELVILRTRAAATPTTAPTAAP</sequence>
<accession>A0A4V2EWM0</accession>
<dbReference type="RefSeq" id="WP_130485704.1">
    <property type="nucleotide sequence ID" value="NZ_SGWW01000003.1"/>
</dbReference>
<keyword evidence="1" id="KW-0812">Transmembrane</keyword>
<gene>
    <name evidence="2" type="ORF">EV141_1924</name>
</gene>
<evidence type="ECO:0000256" key="1">
    <source>
        <dbReference type="SAM" id="Phobius"/>
    </source>
</evidence>
<keyword evidence="3" id="KW-1185">Reference proteome</keyword>
<dbReference type="Proteomes" id="UP000293519">
    <property type="component" value="Unassembled WGS sequence"/>
</dbReference>
<comment type="caution">
    <text evidence="2">The sequence shown here is derived from an EMBL/GenBank/DDBJ whole genome shotgun (WGS) entry which is preliminary data.</text>
</comment>
<dbReference type="EMBL" id="SGWW01000003">
    <property type="protein sequence ID" value="RZS56460.1"/>
    <property type="molecule type" value="Genomic_DNA"/>
</dbReference>
<feature type="transmembrane region" description="Helical" evidence="1">
    <location>
        <begin position="109"/>
        <end position="132"/>
    </location>
</feature>
<evidence type="ECO:0000313" key="3">
    <source>
        <dbReference type="Proteomes" id="UP000293519"/>
    </source>
</evidence>
<protein>
    <submittedName>
        <fullName evidence="2">Uncharacterized protein</fullName>
    </submittedName>
</protein>